<dbReference type="SUPFAM" id="SSF51735">
    <property type="entry name" value="NAD(P)-binding Rossmann-fold domains"/>
    <property type="match status" value="1"/>
</dbReference>
<keyword evidence="4" id="KW-1185">Reference proteome</keyword>
<dbReference type="PANTHER" id="PTHR43708:SF1">
    <property type="entry name" value="GALACTOSE_LACTOSE METABOLISM REGULATORY PROTEIN GAL80"/>
    <property type="match status" value="1"/>
</dbReference>
<dbReference type="Pfam" id="PF22685">
    <property type="entry name" value="Gal80p_C-like"/>
    <property type="match status" value="1"/>
</dbReference>
<dbReference type="OMA" id="YVEWPIA"/>
<dbReference type="InterPro" id="IPR051317">
    <property type="entry name" value="Gfo/Idh/MocA_oxidoreduct"/>
</dbReference>
<dbReference type="Pfam" id="PF01408">
    <property type="entry name" value="GFO_IDH_MocA"/>
    <property type="match status" value="1"/>
</dbReference>
<accession>E9EF10</accession>
<dbReference type="InterPro" id="IPR036291">
    <property type="entry name" value="NAD(P)-bd_dom_sf"/>
</dbReference>
<dbReference type="STRING" id="655827.E9EF10"/>
<evidence type="ECO:0000259" key="1">
    <source>
        <dbReference type="Pfam" id="PF01408"/>
    </source>
</evidence>
<protein>
    <submittedName>
        <fullName evidence="3">Oxidoreductase, putative</fullName>
    </submittedName>
</protein>
<dbReference type="KEGG" id="maw:19252769"/>
<dbReference type="InterPro" id="IPR055080">
    <property type="entry name" value="Gal80p-like_C"/>
</dbReference>
<dbReference type="PANTHER" id="PTHR43708">
    <property type="entry name" value="CONSERVED EXPRESSED OXIDOREDUCTASE (EUROFUNG)"/>
    <property type="match status" value="1"/>
</dbReference>
<dbReference type="Gene3D" id="3.40.50.720">
    <property type="entry name" value="NAD(P)-binding Rossmann-like Domain"/>
    <property type="match status" value="1"/>
</dbReference>
<dbReference type="FunCoup" id="E9EF10">
    <property type="interactions" value="313"/>
</dbReference>
<name>E9EF10_METAQ</name>
<evidence type="ECO:0000259" key="2">
    <source>
        <dbReference type="Pfam" id="PF22685"/>
    </source>
</evidence>
<dbReference type="HOGENOM" id="CLU_023194_25_2_1"/>
<dbReference type="Gene3D" id="3.30.360.10">
    <property type="entry name" value="Dihydrodipicolinate Reductase, domain 2"/>
    <property type="match status" value="1"/>
</dbReference>
<proteinExistence type="predicted"/>
<reference evidence="3 4" key="1">
    <citation type="journal article" date="2011" name="PLoS Genet.">
        <title>Genome sequencing and comparative transcriptomics of the model entomopathogenic fungi Metarhizium anisopliae and M. acridum.</title>
        <authorList>
            <person name="Gao Q."/>
            <person name="Jin K."/>
            <person name="Ying S.H."/>
            <person name="Zhang Y."/>
            <person name="Xiao G."/>
            <person name="Shang Y."/>
            <person name="Duan Z."/>
            <person name="Hu X."/>
            <person name="Xie X.Q."/>
            <person name="Zhou G."/>
            <person name="Peng G."/>
            <person name="Luo Z."/>
            <person name="Huang W."/>
            <person name="Wang B."/>
            <person name="Fang W."/>
            <person name="Wang S."/>
            <person name="Zhong Y."/>
            <person name="Ma L.J."/>
            <person name="St Leger R.J."/>
            <person name="Zhao G.P."/>
            <person name="Pei Y."/>
            <person name="Feng M.G."/>
            <person name="Xia Y."/>
            <person name="Wang C."/>
        </authorList>
    </citation>
    <scope>NUCLEOTIDE SEQUENCE [LARGE SCALE GENOMIC DNA]</scope>
    <source>
        <strain evidence="3 4">CQMa 102</strain>
    </source>
</reference>
<dbReference type="GO" id="GO:0000166">
    <property type="term" value="F:nucleotide binding"/>
    <property type="evidence" value="ECO:0007669"/>
    <property type="project" value="InterPro"/>
</dbReference>
<dbReference type="InParanoid" id="E9EF10"/>
<dbReference type="EMBL" id="GL698575">
    <property type="protein sequence ID" value="EFY85511.1"/>
    <property type="molecule type" value="Genomic_DNA"/>
</dbReference>
<feature type="domain" description="Gfo/Idh/MocA-like oxidoreductase N-terminal" evidence="1">
    <location>
        <begin position="7"/>
        <end position="137"/>
    </location>
</feature>
<feature type="domain" description="Gal80p-like C-terminal" evidence="2">
    <location>
        <begin position="146"/>
        <end position="298"/>
    </location>
</feature>
<dbReference type="InterPro" id="IPR000683">
    <property type="entry name" value="Gfo/Idh/MocA-like_OxRdtase_N"/>
</dbReference>
<dbReference type="GeneID" id="19252769"/>
<organism evidence="4">
    <name type="scientific">Metarhizium acridum (strain CQMa 102)</name>
    <dbReference type="NCBI Taxonomy" id="655827"/>
    <lineage>
        <taxon>Eukaryota</taxon>
        <taxon>Fungi</taxon>
        <taxon>Dikarya</taxon>
        <taxon>Ascomycota</taxon>
        <taxon>Pezizomycotina</taxon>
        <taxon>Sordariomycetes</taxon>
        <taxon>Hypocreomycetidae</taxon>
        <taxon>Hypocreales</taxon>
        <taxon>Clavicipitaceae</taxon>
        <taxon>Metarhizium</taxon>
    </lineage>
</organism>
<dbReference type="AlphaFoldDB" id="E9EF10"/>
<evidence type="ECO:0000313" key="3">
    <source>
        <dbReference type="EMBL" id="EFY85511.1"/>
    </source>
</evidence>
<dbReference type="OrthoDB" id="4939225at2759"/>
<dbReference type="eggNOG" id="KOG2741">
    <property type="taxonomic scope" value="Eukaryota"/>
</dbReference>
<gene>
    <name evidence="3" type="ORF">MAC_08458</name>
</gene>
<evidence type="ECO:0000313" key="4">
    <source>
        <dbReference type="Proteomes" id="UP000002499"/>
    </source>
</evidence>
<dbReference type="SUPFAM" id="SSF55347">
    <property type="entry name" value="Glyceraldehyde-3-phosphate dehydrogenase-like, C-terminal domain"/>
    <property type="match status" value="1"/>
</dbReference>
<sequence length="392" mass="42619">MSTTQPIRVGLIGLSASAVTKWASAAHLPNFQNPAGRSRYRVTALCNSSVSAAEAAIQTYKLGPDTKAYGNPEDLAADPDVDFVICNTRVDKHLETVLPSIKAGKDVYIEWPIASNTKEIRQLVEAGKASGTKVLVGLQGRWAAPVLKIKEILDGNSVGKVLSSEVRAYGGTKDREILPVGLKYFADRGVGGNPITIGFGHVIDFVQSVVGDFIPDSVNAHFQLQRPEIRVRDPSSNEIIDAIRSNVPDFLSLHGTLPASTRVKESATLDFLFRRGQPFPSVPSLSWTLNCELGEIRLVSPSGISLQADAYHDPVTIQIHRYDTDRVEDVAWDWDDVQKEVPERARTVQKVLYAFADSRGAASGSNGCAWVEIGDAALRAAQLQSWLDGFEP</sequence>
<dbReference type="Proteomes" id="UP000002499">
    <property type="component" value="Unassembled WGS sequence"/>
</dbReference>